<dbReference type="PANTHER" id="PTHR11537:SF254">
    <property type="entry name" value="POTASSIUM VOLTAGE-GATED CHANNEL PROTEIN SHAB"/>
    <property type="match status" value="1"/>
</dbReference>
<evidence type="ECO:0000256" key="3">
    <source>
        <dbReference type="ARBA" id="ARBA00022692"/>
    </source>
</evidence>
<dbReference type="Proteomes" id="UP000183015">
    <property type="component" value="Unassembled WGS sequence"/>
</dbReference>
<feature type="transmembrane region" description="Helical" evidence="10">
    <location>
        <begin position="42"/>
        <end position="60"/>
    </location>
</feature>
<dbReference type="PRINTS" id="PR00169">
    <property type="entry name" value="KCHANNEL"/>
</dbReference>
<evidence type="ECO:0000313" key="12">
    <source>
        <dbReference type="EMBL" id="SEL74474.1"/>
    </source>
</evidence>
<dbReference type="eggNOG" id="COG1226">
    <property type="taxonomic scope" value="Bacteria"/>
</dbReference>
<evidence type="ECO:0000256" key="9">
    <source>
        <dbReference type="SAM" id="MobiDB-lite"/>
    </source>
</evidence>
<proteinExistence type="predicted"/>
<evidence type="ECO:0000256" key="1">
    <source>
        <dbReference type="ARBA" id="ARBA00004141"/>
    </source>
</evidence>
<keyword evidence="3 10" id="KW-0812">Transmembrane</keyword>
<organism evidence="12 13">
    <name type="scientific">Streptacidiphilus jiangxiensis</name>
    <dbReference type="NCBI Taxonomy" id="235985"/>
    <lineage>
        <taxon>Bacteria</taxon>
        <taxon>Bacillati</taxon>
        <taxon>Actinomycetota</taxon>
        <taxon>Actinomycetes</taxon>
        <taxon>Kitasatosporales</taxon>
        <taxon>Streptomycetaceae</taxon>
        <taxon>Streptacidiphilus</taxon>
    </lineage>
</organism>
<keyword evidence="7 12" id="KW-0407">Ion channel</keyword>
<dbReference type="Pfam" id="PF07885">
    <property type="entry name" value="Ion_trans_2"/>
    <property type="match status" value="1"/>
</dbReference>
<keyword evidence="4 10" id="KW-1133">Transmembrane helix</keyword>
<comment type="subcellular location">
    <subcellularLocation>
        <location evidence="1">Membrane</location>
        <topology evidence="1">Multi-pass membrane protein</topology>
    </subcellularLocation>
</comment>
<sequence>MFDPLRAADEPSVPPPDSPPPPPDEQVDQGHRFTRWNRATQVPLLVLGCAFLVLMLVPAFDSTLSRDQLGVVWAAEGVIWLVFCVDYAVKFWLAQYRRDFFRSHRLDLVMVALPMFRPLGALRVVGVFALMARGLRRNRSLLAATYTGGVFVTVLIVGAYTEWLAERNAPGADILTFGESLWWALVTIATVGYGDYVPVTTAGRLIASVLMISGIATLSMVTASVASWLVQLSRREDDQVSKEEERDRQVEQFHTLLHEVKQLNERLERLERRWDARQSEQ</sequence>
<evidence type="ECO:0000256" key="6">
    <source>
        <dbReference type="ARBA" id="ARBA00023136"/>
    </source>
</evidence>
<feature type="transmembrane region" description="Helical" evidence="10">
    <location>
        <begin position="141"/>
        <end position="160"/>
    </location>
</feature>
<keyword evidence="6 10" id="KW-0472">Membrane</keyword>
<evidence type="ECO:0000256" key="7">
    <source>
        <dbReference type="ARBA" id="ARBA00023303"/>
    </source>
</evidence>
<name>A0A1H7SRF9_STRJI</name>
<dbReference type="Gene3D" id="1.10.287.70">
    <property type="match status" value="1"/>
</dbReference>
<reference evidence="13" key="1">
    <citation type="submission" date="2016-10" db="EMBL/GenBank/DDBJ databases">
        <authorList>
            <person name="Varghese N."/>
        </authorList>
    </citation>
    <scope>NUCLEOTIDE SEQUENCE [LARGE SCALE GENOMIC DNA]</scope>
    <source>
        <strain evidence="13">DSM 45096 / BCRC 16803 / CGMCC 4.1857 / CIP 109030 / JCM 12277 / KCTC 19219 / NBRC 100920 / 33214</strain>
    </source>
</reference>
<dbReference type="PANTHER" id="PTHR11537">
    <property type="entry name" value="VOLTAGE-GATED POTASSIUM CHANNEL"/>
    <property type="match status" value="1"/>
</dbReference>
<dbReference type="RefSeq" id="WP_082015488.1">
    <property type="nucleotide sequence ID" value="NZ_BBPN01000041.1"/>
</dbReference>
<evidence type="ECO:0000259" key="11">
    <source>
        <dbReference type="Pfam" id="PF07885"/>
    </source>
</evidence>
<dbReference type="STRING" id="235985.SAMN05414137_112141"/>
<keyword evidence="13" id="KW-1185">Reference proteome</keyword>
<feature type="compositionally biased region" description="Pro residues" evidence="9">
    <location>
        <begin position="12"/>
        <end position="24"/>
    </location>
</feature>
<evidence type="ECO:0000256" key="8">
    <source>
        <dbReference type="SAM" id="Coils"/>
    </source>
</evidence>
<keyword evidence="5" id="KW-0406">Ion transport</keyword>
<feature type="region of interest" description="Disordered" evidence="9">
    <location>
        <begin position="1"/>
        <end position="28"/>
    </location>
</feature>
<dbReference type="GO" id="GO:0005249">
    <property type="term" value="F:voltage-gated potassium channel activity"/>
    <property type="evidence" value="ECO:0007669"/>
    <property type="project" value="InterPro"/>
</dbReference>
<dbReference type="EMBL" id="FOAZ01000012">
    <property type="protein sequence ID" value="SEL74474.1"/>
    <property type="molecule type" value="Genomic_DNA"/>
</dbReference>
<feature type="coiled-coil region" evidence="8">
    <location>
        <begin position="253"/>
        <end position="280"/>
    </location>
</feature>
<dbReference type="SUPFAM" id="SSF81324">
    <property type="entry name" value="Voltage-gated potassium channels"/>
    <property type="match status" value="1"/>
</dbReference>
<dbReference type="AlphaFoldDB" id="A0A1H7SRF9"/>
<dbReference type="InterPro" id="IPR013099">
    <property type="entry name" value="K_chnl_dom"/>
</dbReference>
<protein>
    <submittedName>
        <fullName evidence="12">Voltage-gated potassium channel</fullName>
    </submittedName>
</protein>
<evidence type="ECO:0000256" key="10">
    <source>
        <dbReference type="SAM" id="Phobius"/>
    </source>
</evidence>
<accession>A0A1H7SRF9</accession>
<dbReference type="GO" id="GO:0001508">
    <property type="term" value="P:action potential"/>
    <property type="evidence" value="ECO:0007669"/>
    <property type="project" value="TreeGrafter"/>
</dbReference>
<feature type="domain" description="Potassium channel" evidence="11">
    <location>
        <begin position="151"/>
        <end position="230"/>
    </location>
</feature>
<evidence type="ECO:0000256" key="4">
    <source>
        <dbReference type="ARBA" id="ARBA00022989"/>
    </source>
</evidence>
<keyword evidence="2" id="KW-0813">Transport</keyword>
<keyword evidence="8" id="KW-0175">Coiled coil</keyword>
<dbReference type="GO" id="GO:0008076">
    <property type="term" value="C:voltage-gated potassium channel complex"/>
    <property type="evidence" value="ECO:0007669"/>
    <property type="project" value="InterPro"/>
</dbReference>
<feature type="transmembrane region" description="Helical" evidence="10">
    <location>
        <begin position="205"/>
        <end position="230"/>
    </location>
</feature>
<evidence type="ECO:0000256" key="2">
    <source>
        <dbReference type="ARBA" id="ARBA00022448"/>
    </source>
</evidence>
<gene>
    <name evidence="12" type="ORF">SAMN05414137_112141</name>
</gene>
<dbReference type="OrthoDB" id="9799090at2"/>
<dbReference type="Gene3D" id="1.20.5.110">
    <property type="match status" value="1"/>
</dbReference>
<feature type="transmembrane region" description="Helical" evidence="10">
    <location>
        <begin position="172"/>
        <end position="193"/>
    </location>
</feature>
<dbReference type="InterPro" id="IPR028325">
    <property type="entry name" value="VG_K_chnl"/>
</dbReference>
<feature type="transmembrane region" description="Helical" evidence="10">
    <location>
        <begin position="106"/>
        <end position="129"/>
    </location>
</feature>
<feature type="transmembrane region" description="Helical" evidence="10">
    <location>
        <begin position="72"/>
        <end position="94"/>
    </location>
</feature>
<evidence type="ECO:0000256" key="5">
    <source>
        <dbReference type="ARBA" id="ARBA00023065"/>
    </source>
</evidence>
<evidence type="ECO:0000313" key="13">
    <source>
        <dbReference type="Proteomes" id="UP000183015"/>
    </source>
</evidence>